<accession>A0A7Z7I4B8</accession>
<dbReference type="AlphaFoldDB" id="A0A7Z7I4B8"/>
<keyword evidence="2" id="KW-0175">Coiled coil</keyword>
<reference evidence="3 4" key="1">
    <citation type="submission" date="2017-09" db="EMBL/GenBank/DDBJ databases">
        <authorList>
            <person name="Varghese N."/>
            <person name="Submissions S."/>
        </authorList>
    </citation>
    <scope>NUCLEOTIDE SEQUENCE [LARGE SCALE GENOMIC DNA]</scope>
    <source>
        <strain evidence="3 4">OK806</strain>
    </source>
</reference>
<comment type="caution">
    <text evidence="3">The sequence shown here is derived from an EMBL/GenBank/DDBJ whole genome shotgun (WGS) entry which is preliminary data.</text>
</comment>
<dbReference type="RefSeq" id="WP_062633288.1">
    <property type="nucleotide sequence ID" value="NZ_FCOG02000007.1"/>
</dbReference>
<dbReference type="InterPro" id="IPR016772">
    <property type="entry name" value="UCP020408"/>
</dbReference>
<dbReference type="EMBL" id="OCSU01000001">
    <property type="protein sequence ID" value="SOE61074.1"/>
    <property type="molecule type" value="Genomic_DNA"/>
</dbReference>
<keyword evidence="4" id="KW-1185">Reference proteome</keyword>
<feature type="coiled-coil region" evidence="2">
    <location>
        <begin position="180"/>
        <end position="221"/>
    </location>
</feature>
<name>A0A7Z7I4B8_9BURK</name>
<dbReference type="Pfam" id="PF10087">
    <property type="entry name" value="DUF2325"/>
    <property type="match status" value="1"/>
</dbReference>
<gene>
    <name evidence="3" type="ORF">SAMN05446927_2043</name>
</gene>
<comment type="similarity">
    <text evidence="1">Belongs to the UPF0751 family.</text>
</comment>
<organism evidence="3 4">
    <name type="scientific">Caballeronia arationis</name>
    <dbReference type="NCBI Taxonomy" id="1777142"/>
    <lineage>
        <taxon>Bacteria</taxon>
        <taxon>Pseudomonadati</taxon>
        <taxon>Pseudomonadota</taxon>
        <taxon>Betaproteobacteria</taxon>
        <taxon>Burkholderiales</taxon>
        <taxon>Burkholderiaceae</taxon>
        <taxon>Caballeronia</taxon>
    </lineage>
</organism>
<evidence type="ECO:0000256" key="2">
    <source>
        <dbReference type="SAM" id="Coils"/>
    </source>
</evidence>
<evidence type="ECO:0000256" key="1">
    <source>
        <dbReference type="ARBA" id="ARBA00007189"/>
    </source>
</evidence>
<evidence type="ECO:0000313" key="4">
    <source>
        <dbReference type="Proteomes" id="UP000219522"/>
    </source>
</evidence>
<sequence>METPPFRLARSPGVSIADSRDPLRIRSADACCQPAQPALRLLRRRVRLAELDSHLHCSVIGTCLSTNELRKLVPKFAEIDRQRASDLEIHHTAVELAIADGPGSKALHKALDERYAGAIRRFETARDPQAVLALWEEACRNGDIPPAYWALMTHPQSTIEVRQTAFGELHMLSHLVGAANRADIRRLVALEKENAALKDKVERQQGRLQDMAAERDGALRELAEQVARAASHAHAVDAGSEVLHLRENLEDCERRLALHASRCEAAEARAVLEQESARALRACLDEAQSLLKVMQAECHALERAMTPQADRPGTRRSGYAWIGGRRIVYVGGRPGSNAALKALVESAGGEFVVHDGGLEDRKGLLAAALPGADLVVFPVDCIDHDSMNMVKRVCDRHQVRYYPIRTASVASFVELMARLAPGEPVRAGTPPGSAFCLRHG</sequence>
<dbReference type="Proteomes" id="UP000219522">
    <property type="component" value="Unassembled WGS sequence"/>
</dbReference>
<proteinExistence type="inferred from homology"/>
<protein>
    <submittedName>
        <fullName evidence="3">Uncharacterized protein</fullName>
    </submittedName>
</protein>
<dbReference type="OrthoDB" id="5296275at2"/>
<feature type="coiled-coil region" evidence="2">
    <location>
        <begin position="249"/>
        <end position="304"/>
    </location>
</feature>
<evidence type="ECO:0000313" key="3">
    <source>
        <dbReference type="EMBL" id="SOE61074.1"/>
    </source>
</evidence>